<accession>A0AA39UBW4</accession>
<gene>
    <name evidence="3" type="ORF">JMJ35_003558</name>
</gene>
<reference evidence="3" key="1">
    <citation type="submission" date="2023-03" db="EMBL/GenBank/DDBJ databases">
        <title>Complete genome of Cladonia borealis.</title>
        <authorList>
            <person name="Park H."/>
        </authorList>
    </citation>
    <scope>NUCLEOTIDE SEQUENCE</scope>
    <source>
        <strain evidence="3">ANT050790</strain>
    </source>
</reference>
<proteinExistence type="predicted"/>
<sequence length="343" mass="36124">MKSSSYLPFLLTLTTANAAALLPRSPQLGDSNPGEFIDPTLSHSNPSNNKSLSSGPYVASPVSTILSTPPITYYAVPSDEAAASSLSPAAASSAVAELNAMMAAATSLSPADASSDVELSAMMAAASTYSLSPAASSSAAAELNAMMAAATSTYSISPAAASSAAAELNAMMDEMMNSTYLDNETYPYYDGYYNGGYNGSYHDHHHNSSWWNSTDFLNITENYNTTNNLVEIVTVEPNGTVMTQYYNVTEGYGYGYGNYNGSWGGHHHNHTGQYNGTNWWTELMANETDTDMAATDTATAVAPLSTGTGLASTYDLTNKPGFTGPKSAKRGSKLYGRWLSGVL</sequence>
<name>A0AA39UBW4_9LECA</name>
<dbReference type="AlphaFoldDB" id="A0AA39UBW4"/>
<keyword evidence="2" id="KW-0732">Signal</keyword>
<comment type="caution">
    <text evidence="3">The sequence shown here is derived from an EMBL/GenBank/DDBJ whole genome shotgun (WGS) entry which is preliminary data.</text>
</comment>
<protein>
    <submittedName>
        <fullName evidence="3">Uncharacterized protein</fullName>
    </submittedName>
</protein>
<evidence type="ECO:0000313" key="3">
    <source>
        <dbReference type="EMBL" id="KAK0513836.1"/>
    </source>
</evidence>
<evidence type="ECO:0000256" key="1">
    <source>
        <dbReference type="SAM" id="MobiDB-lite"/>
    </source>
</evidence>
<dbReference type="Proteomes" id="UP001166286">
    <property type="component" value="Unassembled WGS sequence"/>
</dbReference>
<feature type="region of interest" description="Disordered" evidence="1">
    <location>
        <begin position="24"/>
        <end position="55"/>
    </location>
</feature>
<evidence type="ECO:0000256" key="2">
    <source>
        <dbReference type="SAM" id="SignalP"/>
    </source>
</evidence>
<feature type="signal peptide" evidence="2">
    <location>
        <begin position="1"/>
        <end position="20"/>
    </location>
</feature>
<keyword evidence="4" id="KW-1185">Reference proteome</keyword>
<feature type="chain" id="PRO_5041429995" evidence="2">
    <location>
        <begin position="21"/>
        <end position="343"/>
    </location>
</feature>
<organism evidence="3 4">
    <name type="scientific">Cladonia borealis</name>
    <dbReference type="NCBI Taxonomy" id="184061"/>
    <lineage>
        <taxon>Eukaryota</taxon>
        <taxon>Fungi</taxon>
        <taxon>Dikarya</taxon>
        <taxon>Ascomycota</taxon>
        <taxon>Pezizomycotina</taxon>
        <taxon>Lecanoromycetes</taxon>
        <taxon>OSLEUM clade</taxon>
        <taxon>Lecanoromycetidae</taxon>
        <taxon>Lecanorales</taxon>
        <taxon>Lecanorineae</taxon>
        <taxon>Cladoniaceae</taxon>
        <taxon>Cladonia</taxon>
    </lineage>
</organism>
<evidence type="ECO:0000313" key="4">
    <source>
        <dbReference type="Proteomes" id="UP001166286"/>
    </source>
</evidence>
<feature type="compositionally biased region" description="Polar residues" evidence="1">
    <location>
        <begin position="41"/>
        <end position="54"/>
    </location>
</feature>
<dbReference type="EMBL" id="JAFEKC020000006">
    <property type="protein sequence ID" value="KAK0513836.1"/>
    <property type="molecule type" value="Genomic_DNA"/>
</dbReference>